<gene>
    <name evidence="1" type="ORF">FHR69_000914</name>
</gene>
<dbReference type="EMBL" id="JACHVR010000001">
    <property type="protein sequence ID" value="MBB2885048.1"/>
    <property type="molecule type" value="Genomic_DNA"/>
</dbReference>
<name>A0ACC5M8R3_9PSED</name>
<proteinExistence type="predicted"/>
<accession>A0ACC5M8R3</accession>
<evidence type="ECO:0000313" key="2">
    <source>
        <dbReference type="Proteomes" id="UP000589818"/>
    </source>
</evidence>
<comment type="caution">
    <text evidence="1">The sequence shown here is derived from an EMBL/GenBank/DDBJ whole genome shotgun (WGS) entry which is preliminary data.</text>
</comment>
<protein>
    <submittedName>
        <fullName evidence="1">NAD-dependent oxidoreductase involved in siderophore biosynthesis</fullName>
    </submittedName>
</protein>
<organism evidence="1 2">
    <name type="scientific">Pseudomonas umsongensis</name>
    <dbReference type="NCBI Taxonomy" id="198618"/>
    <lineage>
        <taxon>Bacteria</taxon>
        <taxon>Pseudomonadati</taxon>
        <taxon>Pseudomonadota</taxon>
        <taxon>Gammaproteobacteria</taxon>
        <taxon>Pseudomonadales</taxon>
        <taxon>Pseudomonadaceae</taxon>
        <taxon>Pseudomonas</taxon>
    </lineage>
</organism>
<keyword evidence="2" id="KW-1185">Reference proteome</keyword>
<evidence type="ECO:0000313" key="1">
    <source>
        <dbReference type="EMBL" id="MBB2885048.1"/>
    </source>
</evidence>
<reference evidence="1" key="1">
    <citation type="submission" date="2020-08" db="EMBL/GenBank/DDBJ databases">
        <title>Plant associated metagenomes--Microbial community diversity and host control of community assembly across model and emerging plant ecological genomics systems.</title>
        <authorList>
            <person name="Dangl J."/>
        </authorList>
    </citation>
    <scope>NUCLEOTIDE SEQUENCE</scope>
    <source>
        <strain evidence="1">KD5</strain>
    </source>
</reference>
<sequence>MKSLVDIVYGQNSAEPKGAETLAITTRAQVKLASLAILGASLGATKASQFAEGAANLITDKEFLGELQSEIGLPEKAETEDEFVARAKEAMFEMLKSKLT</sequence>
<dbReference type="Proteomes" id="UP000589818">
    <property type="component" value="Unassembled WGS sequence"/>
</dbReference>